<evidence type="ECO:0000313" key="12">
    <source>
        <dbReference type="Proteomes" id="UP000775547"/>
    </source>
</evidence>
<keyword evidence="4" id="KW-0337">GPI-anchor biosynthesis</keyword>
<dbReference type="GO" id="GO:0006506">
    <property type="term" value="P:GPI anchor biosynthetic process"/>
    <property type="evidence" value="ECO:0007669"/>
    <property type="project" value="UniProtKB-KW"/>
</dbReference>
<comment type="similarity">
    <text evidence="3">Belongs to the PIGS family.</text>
</comment>
<dbReference type="OrthoDB" id="28748at2759"/>
<dbReference type="AlphaFoldDB" id="A0A9P7G6E3"/>
<proteinExistence type="inferred from homology"/>
<evidence type="ECO:0000256" key="10">
    <source>
        <dbReference type="SAM" id="Phobius"/>
    </source>
</evidence>
<evidence type="ECO:0000256" key="9">
    <source>
        <dbReference type="ARBA" id="ARBA00023180"/>
    </source>
</evidence>
<dbReference type="Proteomes" id="UP000775547">
    <property type="component" value="Unassembled WGS sequence"/>
</dbReference>
<dbReference type="PANTHER" id="PTHR21072">
    <property type="entry name" value="GPI TRANSAMIDASE COMPONENT PIG-S"/>
    <property type="match status" value="1"/>
</dbReference>
<dbReference type="InterPro" id="IPR019540">
    <property type="entry name" value="PtdIno-glycan_biosynth_class_S"/>
</dbReference>
<protein>
    <recommendedName>
        <fullName evidence="13">GPI transamidase component PIG-S</fullName>
    </recommendedName>
</protein>
<evidence type="ECO:0000256" key="3">
    <source>
        <dbReference type="ARBA" id="ARBA00005316"/>
    </source>
</evidence>
<keyword evidence="6" id="KW-0256">Endoplasmic reticulum</keyword>
<dbReference type="Pfam" id="PF10510">
    <property type="entry name" value="PIG-S"/>
    <property type="match status" value="1"/>
</dbReference>
<keyword evidence="8 10" id="KW-0472">Membrane</keyword>
<dbReference type="GO" id="GO:0016255">
    <property type="term" value="P:attachment of GPI anchor to protein"/>
    <property type="evidence" value="ECO:0007669"/>
    <property type="project" value="InterPro"/>
</dbReference>
<reference evidence="11" key="2">
    <citation type="submission" date="2021-10" db="EMBL/GenBank/DDBJ databases">
        <title>Phylogenomics reveals ancestral predisposition of the termite-cultivated fungus Termitomyces towards a domesticated lifestyle.</title>
        <authorList>
            <person name="Auxier B."/>
            <person name="Grum-Grzhimaylo A."/>
            <person name="Cardenas M.E."/>
            <person name="Lodge J.D."/>
            <person name="Laessoe T."/>
            <person name="Pedersen O."/>
            <person name="Smith M.E."/>
            <person name="Kuyper T.W."/>
            <person name="Franco-Molano E.A."/>
            <person name="Baroni T.J."/>
            <person name="Aanen D.K."/>
        </authorList>
    </citation>
    <scope>NUCLEOTIDE SEQUENCE</scope>
    <source>
        <strain evidence="11">AP01</strain>
        <tissue evidence="11">Mycelium</tissue>
    </source>
</reference>
<evidence type="ECO:0008006" key="13">
    <source>
        <dbReference type="Google" id="ProtNLM"/>
    </source>
</evidence>
<gene>
    <name evidence="11" type="ORF">DXG03_000566</name>
</gene>
<feature type="transmembrane region" description="Helical" evidence="10">
    <location>
        <begin position="378"/>
        <end position="397"/>
    </location>
</feature>
<comment type="caution">
    <text evidence="11">The sequence shown here is derived from an EMBL/GenBank/DDBJ whole genome shotgun (WGS) entry which is preliminary data.</text>
</comment>
<comment type="subcellular location">
    <subcellularLocation>
        <location evidence="1">Endoplasmic reticulum membrane</location>
        <topology evidence="1">Multi-pass membrane protein</topology>
    </subcellularLocation>
</comment>
<keyword evidence="9" id="KW-0325">Glycoprotein</keyword>
<comment type="pathway">
    <text evidence="2">Glycolipid biosynthesis; glycosylphosphatidylinositol-anchor biosynthesis.</text>
</comment>
<dbReference type="GO" id="GO:0042765">
    <property type="term" value="C:GPI-anchor transamidase complex"/>
    <property type="evidence" value="ECO:0007669"/>
    <property type="project" value="InterPro"/>
</dbReference>
<keyword evidence="7 10" id="KW-1133">Transmembrane helix</keyword>
<keyword evidence="12" id="KW-1185">Reference proteome</keyword>
<evidence type="ECO:0000256" key="5">
    <source>
        <dbReference type="ARBA" id="ARBA00022692"/>
    </source>
</evidence>
<name>A0A9P7G6E3_9AGAR</name>
<keyword evidence="5 10" id="KW-0812">Transmembrane</keyword>
<accession>A0A9P7G6E3</accession>
<evidence type="ECO:0000256" key="4">
    <source>
        <dbReference type="ARBA" id="ARBA00022502"/>
    </source>
</evidence>
<evidence type="ECO:0000256" key="1">
    <source>
        <dbReference type="ARBA" id="ARBA00004477"/>
    </source>
</evidence>
<sequence length="424" mass="46508">MENLIRDSPQRWEGLDIEIENKPGAKDLEGLLSVDGRYTVVDGDEIVLQGRQISFPTRGQASATELAQTLSSLISPLASTSEQDHRVAQYSPQYRLSFTLLNEDAAAGNSFTEWDVSDAITHHIVPILSRLEVLHNFTIESQVQYHAPLAFSPRPVNGGFVIDPEDLTVFVNSAEWTLSSSASNDPVLHFVIFVPSADRRPLHLLDGNGDVSSSTSFLLPQWGGILILNPREPSPLSRLTSPILNPVFSAFSSHLLSLLGVPSLPPGIKTVSGGHDVLTHWQLDALLRYRALSNARGSKDTLHSIVNLVDQIENMPVGQDVRGDIQGALVALEEMFEHSKFSLTETFRRSARALTLSSRAFFNPGMLALLYFPAEHKYAVYTPMFASAVIPLFVAALRELAAWKRDRRARAAATQPVSAKPAAT</sequence>
<evidence type="ECO:0000256" key="6">
    <source>
        <dbReference type="ARBA" id="ARBA00022824"/>
    </source>
</evidence>
<dbReference type="EMBL" id="JABCKV010000102">
    <property type="protein sequence ID" value="KAG5643640.1"/>
    <property type="molecule type" value="Genomic_DNA"/>
</dbReference>
<evidence type="ECO:0000256" key="7">
    <source>
        <dbReference type="ARBA" id="ARBA00022989"/>
    </source>
</evidence>
<reference evidence="11" key="1">
    <citation type="submission" date="2020-07" db="EMBL/GenBank/DDBJ databases">
        <authorList>
            <person name="Nieuwenhuis M."/>
            <person name="Van De Peppel L.J.J."/>
        </authorList>
    </citation>
    <scope>NUCLEOTIDE SEQUENCE</scope>
    <source>
        <strain evidence="11">AP01</strain>
        <tissue evidence="11">Mycelium</tissue>
    </source>
</reference>
<evidence type="ECO:0000256" key="8">
    <source>
        <dbReference type="ARBA" id="ARBA00023136"/>
    </source>
</evidence>
<evidence type="ECO:0000256" key="2">
    <source>
        <dbReference type="ARBA" id="ARBA00004687"/>
    </source>
</evidence>
<dbReference type="PANTHER" id="PTHR21072:SF13">
    <property type="entry name" value="GPI TRANSAMIDASE COMPONENT PIG-S"/>
    <property type="match status" value="1"/>
</dbReference>
<evidence type="ECO:0000313" key="11">
    <source>
        <dbReference type="EMBL" id="KAG5643640.1"/>
    </source>
</evidence>
<organism evidence="11 12">
    <name type="scientific">Asterophora parasitica</name>
    <dbReference type="NCBI Taxonomy" id="117018"/>
    <lineage>
        <taxon>Eukaryota</taxon>
        <taxon>Fungi</taxon>
        <taxon>Dikarya</taxon>
        <taxon>Basidiomycota</taxon>
        <taxon>Agaricomycotina</taxon>
        <taxon>Agaricomycetes</taxon>
        <taxon>Agaricomycetidae</taxon>
        <taxon>Agaricales</taxon>
        <taxon>Tricholomatineae</taxon>
        <taxon>Lyophyllaceae</taxon>
        <taxon>Asterophora</taxon>
    </lineage>
</organism>